<dbReference type="Proteomes" id="UP000017836">
    <property type="component" value="Unassembled WGS sequence"/>
</dbReference>
<evidence type="ECO:0000313" key="2">
    <source>
        <dbReference type="Proteomes" id="UP000017836"/>
    </source>
</evidence>
<protein>
    <recommendedName>
        <fullName evidence="3">F-box associated domain-containing protein</fullName>
    </recommendedName>
</protein>
<dbReference type="HOGENOM" id="CLU_1878198_0_0_1"/>
<reference evidence="2" key="1">
    <citation type="journal article" date="2013" name="Science">
        <title>The Amborella genome and the evolution of flowering plants.</title>
        <authorList>
            <consortium name="Amborella Genome Project"/>
        </authorList>
    </citation>
    <scope>NUCLEOTIDE SEQUENCE [LARGE SCALE GENOMIC DNA]</scope>
</reference>
<dbReference type="Gramene" id="ERN11675">
    <property type="protein sequence ID" value="ERN11675"/>
    <property type="gene ID" value="AMTR_s00022p00220540"/>
</dbReference>
<evidence type="ECO:0008006" key="3">
    <source>
        <dbReference type="Google" id="ProtNLM"/>
    </source>
</evidence>
<organism evidence="1 2">
    <name type="scientific">Amborella trichopoda</name>
    <dbReference type="NCBI Taxonomy" id="13333"/>
    <lineage>
        <taxon>Eukaryota</taxon>
        <taxon>Viridiplantae</taxon>
        <taxon>Streptophyta</taxon>
        <taxon>Embryophyta</taxon>
        <taxon>Tracheophyta</taxon>
        <taxon>Spermatophyta</taxon>
        <taxon>Magnoliopsida</taxon>
        <taxon>Amborellales</taxon>
        <taxon>Amborellaceae</taxon>
        <taxon>Amborella</taxon>
    </lineage>
</organism>
<name>W1PWG8_AMBTC</name>
<sequence length="136" mass="15555">MAFCVCLQGKCAGSAKGMSSLFTTLLSRQHIAFTNCLEFHVSRFGFYFDPKRCNFKVLAQIQVVGNHCELKEGEFLLFISLTGLWRRPRHSVPYAASRDIISIDHSCFYISEGYNLVAFDMEREEADIIVYNVYFG</sequence>
<proteinExistence type="predicted"/>
<accession>W1PWG8</accession>
<dbReference type="EMBL" id="KI392687">
    <property type="protein sequence ID" value="ERN11675.1"/>
    <property type="molecule type" value="Genomic_DNA"/>
</dbReference>
<evidence type="ECO:0000313" key="1">
    <source>
        <dbReference type="EMBL" id="ERN11675.1"/>
    </source>
</evidence>
<gene>
    <name evidence="1" type="ORF">AMTR_s00022p00220540</name>
</gene>
<dbReference type="AlphaFoldDB" id="W1PWG8"/>
<keyword evidence="2" id="KW-1185">Reference proteome</keyword>